<sequence length="90" mass="9627">MAISPGYAKLLRIVELEIRARERQKASRVGSMELGLGFSRSGLRSAMLAICVTAGTLLRGRARLSGIYTAFSGTNIEVNNNNNGAAKEVT</sequence>
<organism evidence="1 2">
    <name type="scientific">Artemisia annua</name>
    <name type="common">Sweet wormwood</name>
    <dbReference type="NCBI Taxonomy" id="35608"/>
    <lineage>
        <taxon>Eukaryota</taxon>
        <taxon>Viridiplantae</taxon>
        <taxon>Streptophyta</taxon>
        <taxon>Embryophyta</taxon>
        <taxon>Tracheophyta</taxon>
        <taxon>Spermatophyta</taxon>
        <taxon>Magnoliopsida</taxon>
        <taxon>eudicotyledons</taxon>
        <taxon>Gunneridae</taxon>
        <taxon>Pentapetalae</taxon>
        <taxon>asterids</taxon>
        <taxon>campanulids</taxon>
        <taxon>Asterales</taxon>
        <taxon>Asteraceae</taxon>
        <taxon>Asteroideae</taxon>
        <taxon>Anthemideae</taxon>
        <taxon>Artemisiinae</taxon>
        <taxon>Artemisia</taxon>
    </lineage>
</organism>
<gene>
    <name evidence="1" type="ORF">CTI12_AA023710</name>
</gene>
<name>A0A2U1QJ61_ARTAN</name>
<dbReference type="EMBL" id="PKPP01000086">
    <property type="protein sequence ID" value="PWA98033.1"/>
    <property type="molecule type" value="Genomic_DNA"/>
</dbReference>
<accession>A0A2U1QJ61</accession>
<comment type="caution">
    <text evidence="1">The sequence shown here is derived from an EMBL/GenBank/DDBJ whole genome shotgun (WGS) entry which is preliminary data.</text>
</comment>
<proteinExistence type="predicted"/>
<dbReference type="Proteomes" id="UP000245207">
    <property type="component" value="Unassembled WGS sequence"/>
</dbReference>
<evidence type="ECO:0000313" key="1">
    <source>
        <dbReference type="EMBL" id="PWA98033.1"/>
    </source>
</evidence>
<evidence type="ECO:0000313" key="2">
    <source>
        <dbReference type="Proteomes" id="UP000245207"/>
    </source>
</evidence>
<reference evidence="1 2" key="1">
    <citation type="journal article" date="2018" name="Mol. Plant">
        <title>The genome of Artemisia annua provides insight into the evolution of Asteraceae family and artemisinin biosynthesis.</title>
        <authorList>
            <person name="Shen Q."/>
            <person name="Zhang L."/>
            <person name="Liao Z."/>
            <person name="Wang S."/>
            <person name="Yan T."/>
            <person name="Shi P."/>
            <person name="Liu M."/>
            <person name="Fu X."/>
            <person name="Pan Q."/>
            <person name="Wang Y."/>
            <person name="Lv Z."/>
            <person name="Lu X."/>
            <person name="Zhang F."/>
            <person name="Jiang W."/>
            <person name="Ma Y."/>
            <person name="Chen M."/>
            <person name="Hao X."/>
            <person name="Li L."/>
            <person name="Tang Y."/>
            <person name="Lv G."/>
            <person name="Zhou Y."/>
            <person name="Sun X."/>
            <person name="Brodelius P.E."/>
            <person name="Rose J.K.C."/>
            <person name="Tang K."/>
        </authorList>
    </citation>
    <scope>NUCLEOTIDE SEQUENCE [LARGE SCALE GENOMIC DNA]</scope>
    <source>
        <strain evidence="2">cv. Huhao1</strain>
        <tissue evidence="1">Leaf</tissue>
    </source>
</reference>
<protein>
    <submittedName>
        <fullName evidence="1">Uncharacterized protein</fullName>
    </submittedName>
</protein>
<dbReference type="AlphaFoldDB" id="A0A2U1QJ61"/>
<keyword evidence="2" id="KW-1185">Reference proteome</keyword>